<comment type="caution">
    <text evidence="2">The sequence shown here is derived from an EMBL/GenBank/DDBJ whole genome shotgun (WGS) entry which is preliminary data.</text>
</comment>
<dbReference type="Pfam" id="PF01656">
    <property type="entry name" value="CbiA"/>
    <property type="match status" value="1"/>
</dbReference>
<dbReference type="PIRSF" id="PIRSF009320">
    <property type="entry name" value="Nuc_binding_HP_1000"/>
    <property type="match status" value="1"/>
</dbReference>
<dbReference type="SUPFAM" id="SSF52540">
    <property type="entry name" value="P-loop containing nucleoside triphosphate hydrolases"/>
    <property type="match status" value="1"/>
</dbReference>
<dbReference type="Proteomes" id="UP000252187">
    <property type="component" value="Unassembled WGS sequence"/>
</dbReference>
<accession>A0A365P7S2</accession>
<dbReference type="InterPro" id="IPR027417">
    <property type="entry name" value="P-loop_NTPase"/>
</dbReference>
<dbReference type="CDD" id="cd02042">
    <property type="entry name" value="ParAB_family"/>
    <property type="match status" value="1"/>
</dbReference>
<dbReference type="EMBL" id="QNTT01000045">
    <property type="protein sequence ID" value="RBA32473.1"/>
    <property type="molecule type" value="Genomic_DNA"/>
</dbReference>
<proteinExistence type="predicted"/>
<gene>
    <name evidence="2" type="ORF">DQ226_13880</name>
</gene>
<dbReference type="PANTHER" id="PTHR13696">
    <property type="entry name" value="P-LOOP CONTAINING NUCLEOSIDE TRIPHOSPHATE HYDROLASE"/>
    <property type="match status" value="1"/>
</dbReference>
<dbReference type="AlphaFoldDB" id="A0A365P7S2"/>
<evidence type="ECO:0000313" key="2">
    <source>
        <dbReference type="EMBL" id="RBA32473.1"/>
    </source>
</evidence>
<organism evidence="2 3">
    <name type="scientific">Dietzia maris</name>
    <dbReference type="NCBI Taxonomy" id="37915"/>
    <lineage>
        <taxon>Bacteria</taxon>
        <taxon>Bacillati</taxon>
        <taxon>Actinomycetota</taxon>
        <taxon>Actinomycetes</taxon>
        <taxon>Mycobacteriales</taxon>
        <taxon>Dietziaceae</taxon>
        <taxon>Dietzia</taxon>
    </lineage>
</organism>
<dbReference type="Gene3D" id="3.40.50.300">
    <property type="entry name" value="P-loop containing nucleotide triphosphate hydrolases"/>
    <property type="match status" value="1"/>
</dbReference>
<reference evidence="2 3" key="1">
    <citation type="submission" date="2018-06" db="EMBL/GenBank/DDBJ databases">
        <title>Whole genome sequencing of four bacterial strains from South Shetland trench revealing bio-synthetic gene clusters.</title>
        <authorList>
            <person name="Abdel-Mageed W.M."/>
            <person name="Lehri B."/>
            <person name="Jarmusch S.A."/>
            <person name="Miranda K."/>
            <person name="Goodfellow M."/>
            <person name="Jaspars M."/>
            <person name="Karlyshev A.V."/>
        </authorList>
    </citation>
    <scope>NUCLEOTIDE SEQUENCE [LARGE SCALE GENOMIC DNA]</scope>
    <source>
        <strain evidence="2 3">SST1</strain>
    </source>
</reference>
<dbReference type="PANTHER" id="PTHR13696:SF96">
    <property type="entry name" value="COBQ_COBB_MIND_PARA NUCLEOTIDE BINDING DOMAIN-CONTAINING PROTEIN"/>
    <property type="match status" value="1"/>
</dbReference>
<evidence type="ECO:0000313" key="3">
    <source>
        <dbReference type="Proteomes" id="UP000252187"/>
    </source>
</evidence>
<evidence type="ECO:0000259" key="1">
    <source>
        <dbReference type="Pfam" id="PF01656"/>
    </source>
</evidence>
<protein>
    <submittedName>
        <fullName evidence="2">ParA family protein</fullName>
    </submittedName>
</protein>
<dbReference type="InterPro" id="IPR050678">
    <property type="entry name" value="DNA_Partitioning_ATPase"/>
</dbReference>
<sequence length="199" mass="21516">MPTITIANAKGGVGKTTTAIYLAAAAVADGYTAEVLDLDPQASALDWAAGAAEAGAPFPFKVYAAEGHELAHREPRADFTIIDTPPIIPNVIDAAVDAADYVILVTTPEPASTRQAWKLAPHLRHREYAVLFVNGEAGRRLLEETRAAFAEFPLFPGYIPRREAIKRSNGLGIIEKPGLFGYTDVWRHLVPTQTERTTP</sequence>
<name>A0A365P7S2_9ACTN</name>
<feature type="domain" description="CobQ/CobB/MinD/ParA nucleotide binding" evidence="1">
    <location>
        <begin position="4"/>
        <end position="167"/>
    </location>
</feature>
<dbReference type="InterPro" id="IPR002586">
    <property type="entry name" value="CobQ/CobB/MinD/ParA_Nub-bd_dom"/>
</dbReference>